<proteinExistence type="predicted"/>
<dbReference type="WBParaSite" id="L893_g8012.t1">
    <property type="protein sequence ID" value="L893_g8012.t1"/>
    <property type="gene ID" value="L893_g8012"/>
</dbReference>
<dbReference type="Proteomes" id="UP000095287">
    <property type="component" value="Unplaced"/>
</dbReference>
<feature type="domain" description="Nudix hydrolase" evidence="3">
    <location>
        <begin position="17"/>
        <end position="128"/>
    </location>
</feature>
<keyword evidence="4" id="KW-1185">Reference proteome</keyword>
<dbReference type="GO" id="GO:0047631">
    <property type="term" value="F:ADP-ribose diphosphatase activity"/>
    <property type="evidence" value="ECO:0007669"/>
    <property type="project" value="TreeGrafter"/>
</dbReference>
<dbReference type="InterPro" id="IPR015797">
    <property type="entry name" value="NUDIX_hydrolase-like_dom_sf"/>
</dbReference>
<keyword evidence="1" id="KW-0378">Hydrolase</keyword>
<dbReference type="InterPro" id="IPR020084">
    <property type="entry name" value="NUDIX_hydrolase_CS"/>
</dbReference>
<evidence type="ECO:0000256" key="1">
    <source>
        <dbReference type="ARBA" id="ARBA00022801"/>
    </source>
</evidence>
<name>A0A1I8AP62_9BILA</name>
<evidence type="ECO:0000259" key="3">
    <source>
        <dbReference type="PROSITE" id="PS51462"/>
    </source>
</evidence>
<dbReference type="CDD" id="cd18888">
    <property type="entry name" value="NUDIX_ADPRase_Nudt5"/>
    <property type="match status" value="1"/>
</dbReference>
<dbReference type="Gene3D" id="3.90.79.10">
    <property type="entry name" value="Nucleoside Triphosphate Pyrophosphohydrolase"/>
    <property type="match status" value="1"/>
</dbReference>
<dbReference type="Pfam" id="PF00293">
    <property type="entry name" value="NUDIX"/>
    <property type="match status" value="1"/>
</dbReference>
<reference evidence="5" key="1">
    <citation type="submission" date="2016-11" db="UniProtKB">
        <authorList>
            <consortium name="WormBaseParasite"/>
        </authorList>
    </citation>
    <scope>IDENTIFICATION</scope>
</reference>
<dbReference type="PANTHER" id="PTHR11839:SF1">
    <property type="entry name" value="ADP-SUGAR PYROPHOSPHATASE"/>
    <property type="match status" value="1"/>
</dbReference>
<evidence type="ECO:0000313" key="5">
    <source>
        <dbReference type="WBParaSite" id="L893_g8012.t1"/>
    </source>
</evidence>
<accession>A0A1I8AP62</accession>
<sequence>FQVWQSAHRPTRTDAAEVQGVDVVAILNRGGKRYFILVKQYRIPMGAWCIEFPAGLIDHNESVDTAALRELKEETGYVGRIVDRSSGIQPLNPGLSDDACQFVTVEVDGDAPENSVPKQQLDSAEAIE</sequence>
<organism evidence="4 5">
    <name type="scientific">Steinernema glaseri</name>
    <dbReference type="NCBI Taxonomy" id="37863"/>
    <lineage>
        <taxon>Eukaryota</taxon>
        <taxon>Metazoa</taxon>
        <taxon>Ecdysozoa</taxon>
        <taxon>Nematoda</taxon>
        <taxon>Chromadorea</taxon>
        <taxon>Rhabditida</taxon>
        <taxon>Tylenchina</taxon>
        <taxon>Panagrolaimomorpha</taxon>
        <taxon>Strongyloidoidea</taxon>
        <taxon>Steinernematidae</taxon>
        <taxon>Steinernema</taxon>
    </lineage>
</organism>
<dbReference type="PROSITE" id="PS00893">
    <property type="entry name" value="NUDIX_BOX"/>
    <property type="match status" value="1"/>
</dbReference>
<protein>
    <submittedName>
        <fullName evidence="5">Nudix hydrolase domain-containing protein</fullName>
    </submittedName>
</protein>
<dbReference type="GO" id="GO:0006753">
    <property type="term" value="P:nucleoside phosphate metabolic process"/>
    <property type="evidence" value="ECO:0007669"/>
    <property type="project" value="TreeGrafter"/>
</dbReference>
<dbReference type="PROSITE" id="PS51462">
    <property type="entry name" value="NUDIX"/>
    <property type="match status" value="1"/>
</dbReference>
<dbReference type="AlphaFoldDB" id="A0A1I8AP62"/>
<dbReference type="GO" id="GO:0019693">
    <property type="term" value="P:ribose phosphate metabolic process"/>
    <property type="evidence" value="ECO:0007669"/>
    <property type="project" value="TreeGrafter"/>
</dbReference>
<evidence type="ECO:0000256" key="2">
    <source>
        <dbReference type="SAM" id="MobiDB-lite"/>
    </source>
</evidence>
<dbReference type="SUPFAM" id="SSF55811">
    <property type="entry name" value="Nudix"/>
    <property type="match status" value="1"/>
</dbReference>
<evidence type="ECO:0000313" key="4">
    <source>
        <dbReference type="Proteomes" id="UP000095287"/>
    </source>
</evidence>
<dbReference type="InterPro" id="IPR000086">
    <property type="entry name" value="NUDIX_hydrolase_dom"/>
</dbReference>
<dbReference type="PANTHER" id="PTHR11839">
    <property type="entry name" value="UDP/ADP-SUGAR PYROPHOSPHATASE"/>
    <property type="match status" value="1"/>
</dbReference>
<feature type="region of interest" description="Disordered" evidence="2">
    <location>
        <begin position="108"/>
        <end position="128"/>
    </location>
</feature>
<dbReference type="GO" id="GO:0005634">
    <property type="term" value="C:nucleus"/>
    <property type="evidence" value="ECO:0007669"/>
    <property type="project" value="TreeGrafter"/>
</dbReference>